<comment type="caution">
    <text evidence="2">The sequence shown here is derived from an EMBL/GenBank/DDBJ whole genome shotgun (WGS) entry which is preliminary data.</text>
</comment>
<evidence type="ECO:0000313" key="2">
    <source>
        <dbReference type="EMBL" id="MBO0352161.1"/>
    </source>
</evidence>
<organism evidence="2 3">
    <name type="scientific">Phormidium pseudopriestleyi FRX01</name>
    <dbReference type="NCBI Taxonomy" id="1759528"/>
    <lineage>
        <taxon>Bacteria</taxon>
        <taxon>Bacillati</taxon>
        <taxon>Cyanobacteriota</taxon>
        <taxon>Cyanophyceae</taxon>
        <taxon>Oscillatoriophycideae</taxon>
        <taxon>Oscillatoriales</taxon>
        <taxon>Oscillatoriaceae</taxon>
        <taxon>Phormidium</taxon>
    </lineage>
</organism>
<keyword evidence="3" id="KW-1185">Reference proteome</keyword>
<proteinExistence type="predicted"/>
<accession>A0ABS3FYH4</accession>
<feature type="domain" description="GAF" evidence="1">
    <location>
        <begin position="1"/>
        <end position="150"/>
    </location>
</feature>
<dbReference type="Proteomes" id="UP000664844">
    <property type="component" value="Unassembled WGS sequence"/>
</dbReference>
<evidence type="ECO:0000259" key="1">
    <source>
        <dbReference type="SMART" id="SM00065"/>
    </source>
</evidence>
<reference evidence="2 3" key="1">
    <citation type="submission" date="2021-03" db="EMBL/GenBank/DDBJ databases">
        <title>Metabolic Capacity of the Antarctic Cyanobacterium Phormidium pseudopriestleyi that Sustains Oxygenic Photosynthesis in the Presence of Hydrogen Sulfide.</title>
        <authorList>
            <person name="Lumian J.E."/>
            <person name="Jungblut A.D."/>
            <person name="Dillon M.L."/>
            <person name="Hawes I."/>
            <person name="Doran P.T."/>
            <person name="Mackey T.J."/>
            <person name="Dick G.J."/>
            <person name="Grettenberger C.L."/>
            <person name="Sumner D.Y."/>
        </authorList>
    </citation>
    <scope>NUCLEOTIDE SEQUENCE [LARGE SCALE GENOMIC DNA]</scope>
    <source>
        <strain evidence="2 3">FRX01</strain>
    </source>
</reference>
<dbReference type="Gene3D" id="3.30.450.40">
    <property type="match status" value="1"/>
</dbReference>
<dbReference type="InterPro" id="IPR029016">
    <property type="entry name" value="GAF-like_dom_sf"/>
</dbReference>
<gene>
    <name evidence="2" type="ORF">J0895_24380</name>
</gene>
<name>A0ABS3FYH4_9CYAN</name>
<dbReference type="SUPFAM" id="SSF55781">
    <property type="entry name" value="GAF domain-like"/>
    <property type="match status" value="1"/>
</dbReference>
<dbReference type="InterPro" id="IPR003018">
    <property type="entry name" value="GAF"/>
</dbReference>
<protein>
    <submittedName>
        <fullName evidence="2">GAF domain-containing protein</fullName>
    </submittedName>
</protein>
<dbReference type="SMART" id="SM00065">
    <property type="entry name" value="GAF"/>
    <property type="match status" value="1"/>
</dbReference>
<dbReference type="Pfam" id="PF01590">
    <property type="entry name" value="GAF"/>
    <property type="match status" value="1"/>
</dbReference>
<evidence type="ECO:0000313" key="3">
    <source>
        <dbReference type="Proteomes" id="UP000664844"/>
    </source>
</evidence>
<dbReference type="EMBL" id="JAFLQW010000648">
    <property type="protein sequence ID" value="MBO0352161.1"/>
    <property type="molecule type" value="Genomic_DNA"/>
</dbReference>
<sequence length="177" mass="19746">MKILIENAGAQKGYLIGEENGEWIVQTAIDENLVTTQPGIPLNAVEEETGDRRLLSAAIIRYVIRTRETVTLNDATSKGSFRGDRYIQTHQPKSILCMPILDRTKLSGIIYLENNLISGAFPSDRLEVLKFLSVQAAISLENAKLYTSLRQSESKFYQFLEALPIGISALDSTVQFH</sequence>